<name>A0A9P8V256_9PEZI</name>
<gene>
    <name evidence="1" type="ORF">F5X68DRAFT_237155</name>
</gene>
<dbReference type="EMBL" id="JAGSXJ010000038">
    <property type="protein sequence ID" value="KAH6665352.1"/>
    <property type="molecule type" value="Genomic_DNA"/>
</dbReference>
<protein>
    <recommendedName>
        <fullName evidence="3">Protein kinase domain-containing protein</fullName>
    </recommendedName>
</protein>
<reference evidence="1" key="1">
    <citation type="journal article" date="2021" name="Nat. Commun.">
        <title>Genetic determinants of endophytism in the Arabidopsis root mycobiome.</title>
        <authorList>
            <person name="Mesny F."/>
            <person name="Miyauchi S."/>
            <person name="Thiergart T."/>
            <person name="Pickel B."/>
            <person name="Atanasova L."/>
            <person name="Karlsson M."/>
            <person name="Huettel B."/>
            <person name="Barry K.W."/>
            <person name="Haridas S."/>
            <person name="Chen C."/>
            <person name="Bauer D."/>
            <person name="Andreopoulos W."/>
            <person name="Pangilinan J."/>
            <person name="LaButti K."/>
            <person name="Riley R."/>
            <person name="Lipzen A."/>
            <person name="Clum A."/>
            <person name="Drula E."/>
            <person name="Henrissat B."/>
            <person name="Kohler A."/>
            <person name="Grigoriev I.V."/>
            <person name="Martin F.M."/>
            <person name="Hacquard S."/>
        </authorList>
    </citation>
    <scope>NUCLEOTIDE SEQUENCE</scope>
    <source>
        <strain evidence="1">MPI-SDFR-AT-0117</strain>
    </source>
</reference>
<dbReference type="SUPFAM" id="SSF56112">
    <property type="entry name" value="Protein kinase-like (PK-like)"/>
    <property type="match status" value="1"/>
</dbReference>
<dbReference type="AlphaFoldDB" id="A0A9P8V256"/>
<sequence>MSGLEIFGAVGVSLQLAKAAASCLSTVLEIKLISKLTLEQNDSHFGLIVQAFKFEKWCAALGIHQQSDTTTDRHGQFRSTIETRLRLENVTLVQWTMIALDDMDEKFASAAAILAQYASSPTPSPSYIDALLSSIKETNELLLVLLDPAAQAQVSRQTDMAILDRVDHDTLSSNASSRPDLNDLARIRLWQKREQKEISQENYENSTPSLQMTMSAVDGGVRVNSYHMHDFTKGTLPSGEYRALTTLGEKPVLVEWKHYSHDRPLSFEQTIRIGSLVGLLNRNKLHDRFMTLPCQGLVEDAGNSRIGIIFSADTPAGAKLKSLQRLIQEEDVPPSVGQRFELAKHLAAAVHHLHSVDWLHKSIRSDNLVCFWEQKAGLPLPAQPTSQPSIAQGVREHELPGPATAPQVIRPYPSLPPFHLVGWDLSRPDHPMELSETLSISTAGYQNRRDAIEMYSHPEIHAQTERERRARYRAEFDIYSLGLVLLEIGLWRTLAMLRKKCHSDAGFRSKLVTKSCDKLPPKMGEIYCGVVRRCLTNDFGQQDRSEPQQADEDGFSMQLAFEQLVVLELEQCSA</sequence>
<dbReference type="OrthoDB" id="1911848at2759"/>
<accession>A0A9P8V256</accession>
<dbReference type="PANTHER" id="PTHR37542:SF3">
    <property type="entry name" value="PRION-INHIBITION AND PROPAGATION HELO DOMAIN-CONTAINING PROTEIN"/>
    <property type="match status" value="1"/>
</dbReference>
<proteinExistence type="predicted"/>
<keyword evidence="2" id="KW-1185">Reference proteome</keyword>
<evidence type="ECO:0000313" key="2">
    <source>
        <dbReference type="Proteomes" id="UP000770015"/>
    </source>
</evidence>
<dbReference type="Proteomes" id="UP000770015">
    <property type="component" value="Unassembled WGS sequence"/>
</dbReference>
<dbReference type="PANTHER" id="PTHR37542">
    <property type="entry name" value="HELO DOMAIN-CONTAINING PROTEIN-RELATED"/>
    <property type="match status" value="1"/>
</dbReference>
<evidence type="ECO:0008006" key="3">
    <source>
        <dbReference type="Google" id="ProtNLM"/>
    </source>
</evidence>
<evidence type="ECO:0000313" key="1">
    <source>
        <dbReference type="EMBL" id="KAH6665352.1"/>
    </source>
</evidence>
<organism evidence="1 2">
    <name type="scientific">Plectosphaerella plurivora</name>
    <dbReference type="NCBI Taxonomy" id="936078"/>
    <lineage>
        <taxon>Eukaryota</taxon>
        <taxon>Fungi</taxon>
        <taxon>Dikarya</taxon>
        <taxon>Ascomycota</taxon>
        <taxon>Pezizomycotina</taxon>
        <taxon>Sordariomycetes</taxon>
        <taxon>Hypocreomycetidae</taxon>
        <taxon>Glomerellales</taxon>
        <taxon>Plectosphaerellaceae</taxon>
        <taxon>Plectosphaerella</taxon>
    </lineage>
</organism>
<comment type="caution">
    <text evidence="1">The sequence shown here is derived from an EMBL/GenBank/DDBJ whole genome shotgun (WGS) entry which is preliminary data.</text>
</comment>
<dbReference type="InterPro" id="IPR011009">
    <property type="entry name" value="Kinase-like_dom_sf"/>
</dbReference>
<dbReference type="Gene3D" id="1.10.510.10">
    <property type="entry name" value="Transferase(Phosphotransferase) domain 1"/>
    <property type="match status" value="1"/>
</dbReference>